<feature type="transmembrane region" description="Helical" evidence="1">
    <location>
        <begin position="99"/>
        <end position="117"/>
    </location>
</feature>
<keyword evidence="1" id="KW-0812">Transmembrane</keyword>
<evidence type="ECO:0000313" key="3">
    <source>
        <dbReference type="Proteomes" id="UP000521943"/>
    </source>
</evidence>
<keyword evidence="3" id="KW-1185">Reference proteome</keyword>
<feature type="transmembrane region" description="Helical" evidence="1">
    <location>
        <begin position="326"/>
        <end position="344"/>
    </location>
</feature>
<dbReference type="AlphaFoldDB" id="A0A8H6HBM2"/>
<reference evidence="2 3" key="1">
    <citation type="submission" date="2020-07" db="EMBL/GenBank/DDBJ databases">
        <title>Comparative genomics of pyrophilous fungi reveals a link between fire events and developmental genes.</title>
        <authorList>
            <consortium name="DOE Joint Genome Institute"/>
            <person name="Steindorff A.S."/>
            <person name="Carver A."/>
            <person name="Calhoun S."/>
            <person name="Stillman K."/>
            <person name="Liu H."/>
            <person name="Lipzen A."/>
            <person name="Pangilinan J."/>
            <person name="Labutti K."/>
            <person name="Bruns T.D."/>
            <person name="Grigoriev I.V."/>
        </authorList>
    </citation>
    <scope>NUCLEOTIDE SEQUENCE [LARGE SCALE GENOMIC DNA]</scope>
    <source>
        <strain evidence="2 3">CBS 144469</strain>
    </source>
</reference>
<sequence length="535" mass="60894">NFTNLIFAYLDDKSLYQKAFCLKPSDDTCPFKIPCPNTDVTGIGQQISIYITTVIYAVVLAYIPWLQRPMLYAHLPVLYSLLIAALVSVMKGELTRGDGIFVIVTVASPASIYLWYYSFKSIWNANHFPLVHENAEKPANKSWEVKIARLFSLGSLAFTVAMVCVLFIPNIKGVKFPQKACDEVFGTTATWYNVVWELPVAMQAVGMAIIYFLAYGIFRLWTRRQAYEVPPPTLEPFFKDNDSEKNSTIRRENVDLISWTERVLFDQYPDFMNRTLFICLVSIAQISALPDFGSYLGLSSKDCFAVLLVTFGLFRELPRKEANKVKVFSIRIAIFLFCAGVWVARFLDFSAIFFSIADWVILYIACSAAWWSWSRFSSSNMKIFLPIVLVLLALIITEANVWIISIGDPKTFDVSSRNVTGENATGSYFTMQILTIILWIISWLSTSAWPWKRTVTFDKFDKGLFKRAHLLKMFWIILGPHILWIQASSNSNQSHPTDMTFGQIFALIVSIVTVVTLLDEAKDVKKDIWLAVLKS</sequence>
<gene>
    <name evidence="2" type="ORF">DFP72DRAFT_764153</name>
</gene>
<feature type="transmembrane region" description="Helical" evidence="1">
    <location>
        <begin position="499"/>
        <end position="518"/>
    </location>
</feature>
<keyword evidence="1" id="KW-1133">Transmembrane helix</keyword>
<organism evidence="2 3">
    <name type="scientific">Ephemerocybe angulata</name>
    <dbReference type="NCBI Taxonomy" id="980116"/>
    <lineage>
        <taxon>Eukaryota</taxon>
        <taxon>Fungi</taxon>
        <taxon>Dikarya</taxon>
        <taxon>Basidiomycota</taxon>
        <taxon>Agaricomycotina</taxon>
        <taxon>Agaricomycetes</taxon>
        <taxon>Agaricomycetidae</taxon>
        <taxon>Agaricales</taxon>
        <taxon>Agaricineae</taxon>
        <taxon>Psathyrellaceae</taxon>
        <taxon>Ephemerocybe</taxon>
    </lineage>
</organism>
<evidence type="ECO:0000313" key="2">
    <source>
        <dbReference type="EMBL" id="KAF6744069.1"/>
    </source>
</evidence>
<comment type="caution">
    <text evidence="2">The sequence shown here is derived from an EMBL/GenBank/DDBJ whole genome shotgun (WGS) entry which is preliminary data.</text>
</comment>
<proteinExistence type="predicted"/>
<protein>
    <submittedName>
        <fullName evidence="2">Uncharacterized protein</fullName>
    </submittedName>
</protein>
<keyword evidence="1" id="KW-0472">Membrane</keyword>
<accession>A0A8H6HBM2</accession>
<feature type="non-terminal residue" evidence="2">
    <location>
        <position position="1"/>
    </location>
</feature>
<feature type="transmembrane region" description="Helical" evidence="1">
    <location>
        <begin position="427"/>
        <end position="449"/>
    </location>
</feature>
<feature type="transmembrane region" description="Helical" evidence="1">
    <location>
        <begin position="147"/>
        <end position="168"/>
    </location>
</feature>
<name>A0A8H6HBM2_9AGAR</name>
<evidence type="ECO:0000256" key="1">
    <source>
        <dbReference type="SAM" id="Phobius"/>
    </source>
</evidence>
<dbReference type="OrthoDB" id="3234297at2759"/>
<feature type="transmembrane region" description="Helical" evidence="1">
    <location>
        <begin position="47"/>
        <end position="63"/>
    </location>
</feature>
<feature type="transmembrane region" description="Helical" evidence="1">
    <location>
        <begin position="70"/>
        <end position="87"/>
    </location>
</feature>
<feature type="transmembrane region" description="Helical" evidence="1">
    <location>
        <begin position="200"/>
        <end position="218"/>
    </location>
</feature>
<dbReference type="Proteomes" id="UP000521943">
    <property type="component" value="Unassembled WGS sequence"/>
</dbReference>
<feature type="transmembrane region" description="Helical" evidence="1">
    <location>
        <begin position="383"/>
        <end position="407"/>
    </location>
</feature>
<feature type="transmembrane region" description="Helical" evidence="1">
    <location>
        <begin position="470"/>
        <end position="487"/>
    </location>
</feature>
<dbReference type="EMBL" id="JACGCI010000127">
    <property type="protein sequence ID" value="KAF6744069.1"/>
    <property type="molecule type" value="Genomic_DNA"/>
</dbReference>
<feature type="transmembrane region" description="Helical" evidence="1">
    <location>
        <begin position="350"/>
        <end position="371"/>
    </location>
</feature>
<feature type="non-terminal residue" evidence="2">
    <location>
        <position position="535"/>
    </location>
</feature>